<protein>
    <submittedName>
        <fullName evidence="2">Uncharacterized protein</fullName>
    </submittedName>
</protein>
<feature type="transmembrane region" description="Helical" evidence="1">
    <location>
        <begin position="54"/>
        <end position="76"/>
    </location>
</feature>
<organism evidence="2 3">
    <name type="scientific">Candidatus Phytoplasma pini</name>
    <dbReference type="NCBI Taxonomy" id="267362"/>
    <lineage>
        <taxon>Bacteria</taxon>
        <taxon>Bacillati</taxon>
        <taxon>Mycoplasmatota</taxon>
        <taxon>Mollicutes</taxon>
        <taxon>Acholeplasmatales</taxon>
        <taxon>Acholeplasmataceae</taxon>
        <taxon>Candidatus Phytoplasma</taxon>
    </lineage>
</organism>
<name>A0A559KJI6_9MOLU</name>
<dbReference type="AlphaFoldDB" id="A0A559KJI6"/>
<comment type="caution">
    <text evidence="2">The sequence shown here is derived from an EMBL/GenBank/DDBJ whole genome shotgun (WGS) entry which is preliminary data.</text>
</comment>
<keyword evidence="3" id="KW-1185">Reference proteome</keyword>
<keyword evidence="1" id="KW-0812">Transmembrane</keyword>
<evidence type="ECO:0000313" key="3">
    <source>
        <dbReference type="Proteomes" id="UP000320078"/>
    </source>
</evidence>
<feature type="transmembrane region" description="Helical" evidence="1">
    <location>
        <begin position="20"/>
        <end position="48"/>
    </location>
</feature>
<proteinExistence type="predicted"/>
<keyword evidence="1" id="KW-0472">Membrane</keyword>
<gene>
    <name evidence="2" type="ORF">MDPP_00228</name>
</gene>
<evidence type="ECO:0000313" key="2">
    <source>
        <dbReference type="EMBL" id="TVY12280.1"/>
    </source>
</evidence>
<feature type="transmembrane region" description="Helical" evidence="1">
    <location>
        <begin position="88"/>
        <end position="111"/>
    </location>
</feature>
<sequence length="118" mass="13652">MAYLKHTYSQRRFVGDLIKLGCFFQLFWSFIGLLGCCFGSVGMFLYNYNSDHNLFLFSPVIYNVLFFIICLLWTMLNLSIFRGEASNLTRIIVGIICFPTLSFLSGLFILLGDYPKDR</sequence>
<reference evidence="2 3" key="1">
    <citation type="submission" date="2019-06" db="EMBL/GenBank/DDBJ databases">
        <title>Draft Genome Sequence of Candidatus Phytoplasma pini-Related Strain MDPP: A Resource for Comparative Genomics of Gymnosperm-infecting Phytoplasmas.</title>
        <authorList>
            <person name="Cai W."/>
            <person name="Costanzo S."/>
            <person name="Shao J."/>
            <person name="Zhao Y."/>
            <person name="Davis R."/>
        </authorList>
    </citation>
    <scope>NUCLEOTIDE SEQUENCE [LARGE SCALE GENOMIC DNA]</scope>
    <source>
        <strain evidence="2 3">MDPP</strain>
    </source>
</reference>
<accession>A0A559KJI6</accession>
<dbReference type="EMBL" id="VIAE01000004">
    <property type="protein sequence ID" value="TVY12280.1"/>
    <property type="molecule type" value="Genomic_DNA"/>
</dbReference>
<dbReference type="RefSeq" id="WP_144658376.1">
    <property type="nucleotide sequence ID" value="NZ_VIAE01000004.1"/>
</dbReference>
<evidence type="ECO:0000256" key="1">
    <source>
        <dbReference type="SAM" id="Phobius"/>
    </source>
</evidence>
<dbReference type="Proteomes" id="UP000320078">
    <property type="component" value="Unassembled WGS sequence"/>
</dbReference>
<keyword evidence="1" id="KW-1133">Transmembrane helix</keyword>